<dbReference type="PANTHER" id="PTHR39624">
    <property type="entry name" value="PROTEIN INVOLVED IN RIMO-MEDIATED BETA-METHYLTHIOLATION OF RIBOSOMAL PROTEIN S12 YCAO"/>
    <property type="match status" value="1"/>
</dbReference>
<dbReference type="EMBL" id="UINC01002856">
    <property type="protein sequence ID" value="SVA00981.1"/>
    <property type="molecule type" value="Genomic_DNA"/>
</dbReference>
<name>A0A381SCE5_9ZZZZ</name>
<sequence length="126" mass="13876">MRTESEHLQSGNKIITDAPIDNEGKGEGFSPTDLVATSLANCMLTIMGIVARRHKVNIDGTRADVEKIMGTEPRRITEIQIEFYFPGNYDSKTKTILEKAALNCPVAKSLAESLQQSIGFNFSDQV</sequence>
<accession>A0A381SCE5</accession>
<gene>
    <name evidence="2" type="ORF">METZ01_LOCUS53835</name>
</gene>
<dbReference type="AlphaFoldDB" id="A0A381SCE5"/>
<dbReference type="InterPro" id="IPR036102">
    <property type="entry name" value="OsmC/Ohrsf"/>
</dbReference>
<dbReference type="Pfam" id="PF02566">
    <property type="entry name" value="OsmC"/>
    <property type="match status" value="1"/>
</dbReference>
<dbReference type="InterPro" id="IPR015946">
    <property type="entry name" value="KH_dom-like_a/b"/>
</dbReference>
<organism evidence="2">
    <name type="scientific">marine metagenome</name>
    <dbReference type="NCBI Taxonomy" id="408172"/>
    <lineage>
        <taxon>unclassified sequences</taxon>
        <taxon>metagenomes</taxon>
        <taxon>ecological metagenomes</taxon>
    </lineage>
</organism>
<feature type="region of interest" description="Disordered" evidence="1">
    <location>
        <begin position="1"/>
        <end position="29"/>
    </location>
</feature>
<evidence type="ECO:0000256" key="1">
    <source>
        <dbReference type="SAM" id="MobiDB-lite"/>
    </source>
</evidence>
<dbReference type="SUPFAM" id="SSF82784">
    <property type="entry name" value="OsmC-like"/>
    <property type="match status" value="1"/>
</dbReference>
<proteinExistence type="predicted"/>
<evidence type="ECO:0008006" key="3">
    <source>
        <dbReference type="Google" id="ProtNLM"/>
    </source>
</evidence>
<dbReference type="PANTHER" id="PTHR39624:SF2">
    <property type="entry name" value="OSMC-LIKE PROTEIN"/>
    <property type="match status" value="1"/>
</dbReference>
<reference evidence="2" key="1">
    <citation type="submission" date="2018-05" db="EMBL/GenBank/DDBJ databases">
        <authorList>
            <person name="Lanie J.A."/>
            <person name="Ng W.-L."/>
            <person name="Kazmierczak K.M."/>
            <person name="Andrzejewski T.M."/>
            <person name="Davidsen T.M."/>
            <person name="Wayne K.J."/>
            <person name="Tettelin H."/>
            <person name="Glass J.I."/>
            <person name="Rusch D."/>
            <person name="Podicherti R."/>
            <person name="Tsui H.-C.T."/>
            <person name="Winkler M.E."/>
        </authorList>
    </citation>
    <scope>NUCLEOTIDE SEQUENCE</scope>
</reference>
<dbReference type="Gene3D" id="3.30.300.20">
    <property type="match status" value="1"/>
</dbReference>
<evidence type="ECO:0000313" key="2">
    <source>
        <dbReference type="EMBL" id="SVA00981.1"/>
    </source>
</evidence>
<protein>
    <recommendedName>
        <fullName evidence="3">OsmC family protein</fullName>
    </recommendedName>
</protein>
<dbReference type="InterPro" id="IPR003718">
    <property type="entry name" value="OsmC/Ohr_fam"/>
</dbReference>